<keyword evidence="2" id="KW-1185">Reference proteome</keyword>
<accession>A0ABC8RUP9</accession>
<sequence length="137" mass="15104">MTEGLFHLQPFKPPLAKGRRNKRHLNLLAGVRKKSILGLVGKNVKGGSASIPAGSASIMVGSAALRPIQQVFSYSSQFSGFSSRISSFPSRFINFEAGSLLFQFHQPGQHLLRDFQPSFLLILPQFNTRFIAFALVQ</sequence>
<organism evidence="1 2">
    <name type="scientific">Ilex paraguariensis</name>
    <name type="common">yerba mate</name>
    <dbReference type="NCBI Taxonomy" id="185542"/>
    <lineage>
        <taxon>Eukaryota</taxon>
        <taxon>Viridiplantae</taxon>
        <taxon>Streptophyta</taxon>
        <taxon>Embryophyta</taxon>
        <taxon>Tracheophyta</taxon>
        <taxon>Spermatophyta</taxon>
        <taxon>Magnoliopsida</taxon>
        <taxon>eudicotyledons</taxon>
        <taxon>Gunneridae</taxon>
        <taxon>Pentapetalae</taxon>
        <taxon>asterids</taxon>
        <taxon>campanulids</taxon>
        <taxon>Aquifoliales</taxon>
        <taxon>Aquifoliaceae</taxon>
        <taxon>Ilex</taxon>
    </lineage>
</organism>
<evidence type="ECO:0000313" key="1">
    <source>
        <dbReference type="EMBL" id="CAK9146739.1"/>
    </source>
</evidence>
<gene>
    <name evidence="1" type="ORF">ILEXP_LOCUS14607</name>
</gene>
<comment type="caution">
    <text evidence="1">The sequence shown here is derived from an EMBL/GenBank/DDBJ whole genome shotgun (WGS) entry which is preliminary data.</text>
</comment>
<dbReference type="Proteomes" id="UP001642360">
    <property type="component" value="Unassembled WGS sequence"/>
</dbReference>
<reference evidence="1 2" key="1">
    <citation type="submission" date="2024-02" db="EMBL/GenBank/DDBJ databases">
        <authorList>
            <person name="Vignale AGUSTIN F."/>
            <person name="Sosa J E."/>
            <person name="Modenutti C."/>
        </authorList>
    </citation>
    <scope>NUCLEOTIDE SEQUENCE [LARGE SCALE GENOMIC DNA]</scope>
</reference>
<dbReference type="EMBL" id="CAUOFW020001613">
    <property type="protein sequence ID" value="CAK9146739.1"/>
    <property type="molecule type" value="Genomic_DNA"/>
</dbReference>
<evidence type="ECO:0008006" key="3">
    <source>
        <dbReference type="Google" id="ProtNLM"/>
    </source>
</evidence>
<proteinExistence type="predicted"/>
<evidence type="ECO:0000313" key="2">
    <source>
        <dbReference type="Proteomes" id="UP001642360"/>
    </source>
</evidence>
<dbReference type="AlphaFoldDB" id="A0ABC8RUP9"/>
<name>A0ABC8RUP9_9AQUA</name>
<protein>
    <recommendedName>
        <fullName evidence="3">Ribosomal protein L2</fullName>
    </recommendedName>
</protein>